<protein>
    <submittedName>
        <fullName evidence="2">Uncharacterized protein</fullName>
    </submittedName>
</protein>
<dbReference type="EnsemblProtists" id="PYU1_T013858">
    <property type="protein sequence ID" value="PYU1_T013858"/>
    <property type="gene ID" value="PYU1_G013829"/>
</dbReference>
<feature type="region of interest" description="Disordered" evidence="1">
    <location>
        <begin position="342"/>
        <end position="365"/>
    </location>
</feature>
<dbReference type="HOGENOM" id="CLU_564406_0_0_1"/>
<evidence type="ECO:0000313" key="3">
    <source>
        <dbReference type="Proteomes" id="UP000019132"/>
    </source>
</evidence>
<feature type="region of interest" description="Disordered" evidence="1">
    <location>
        <begin position="266"/>
        <end position="292"/>
    </location>
</feature>
<reference evidence="3" key="2">
    <citation type="submission" date="2010-04" db="EMBL/GenBank/DDBJ databases">
        <authorList>
            <person name="Buell R."/>
            <person name="Hamilton J."/>
            <person name="Hostetler J."/>
        </authorList>
    </citation>
    <scope>NUCLEOTIDE SEQUENCE [LARGE SCALE GENOMIC DNA]</scope>
    <source>
        <strain evidence="3">DAOM:BR144</strain>
    </source>
</reference>
<keyword evidence="3" id="KW-1185">Reference proteome</keyword>
<reference evidence="3" key="1">
    <citation type="journal article" date="2010" name="Genome Biol.">
        <title>Genome sequence of the necrotrophic plant pathogen Pythium ultimum reveals original pathogenicity mechanisms and effector repertoire.</title>
        <authorList>
            <person name="Levesque C.A."/>
            <person name="Brouwer H."/>
            <person name="Cano L."/>
            <person name="Hamilton J.P."/>
            <person name="Holt C."/>
            <person name="Huitema E."/>
            <person name="Raffaele S."/>
            <person name="Robideau G.P."/>
            <person name="Thines M."/>
            <person name="Win J."/>
            <person name="Zerillo M.M."/>
            <person name="Beakes G.W."/>
            <person name="Boore J.L."/>
            <person name="Busam D."/>
            <person name="Dumas B."/>
            <person name="Ferriera S."/>
            <person name="Fuerstenberg S.I."/>
            <person name="Gachon C.M."/>
            <person name="Gaulin E."/>
            <person name="Govers F."/>
            <person name="Grenville-Briggs L."/>
            <person name="Horner N."/>
            <person name="Hostetler J."/>
            <person name="Jiang R.H."/>
            <person name="Johnson J."/>
            <person name="Krajaejun T."/>
            <person name="Lin H."/>
            <person name="Meijer H.J."/>
            <person name="Moore B."/>
            <person name="Morris P."/>
            <person name="Phuntmart V."/>
            <person name="Puiu D."/>
            <person name="Shetty J."/>
            <person name="Stajich J.E."/>
            <person name="Tripathy S."/>
            <person name="Wawra S."/>
            <person name="van West P."/>
            <person name="Whitty B.R."/>
            <person name="Coutinho P.M."/>
            <person name="Henrissat B."/>
            <person name="Martin F."/>
            <person name="Thomas P.D."/>
            <person name="Tyler B.M."/>
            <person name="De Vries R.P."/>
            <person name="Kamoun S."/>
            <person name="Yandell M."/>
            <person name="Tisserat N."/>
            <person name="Buell C.R."/>
        </authorList>
    </citation>
    <scope>NUCLEOTIDE SEQUENCE</scope>
    <source>
        <strain evidence="3">DAOM:BR144</strain>
    </source>
</reference>
<dbReference type="eggNOG" id="ENOG502QWS7">
    <property type="taxonomic scope" value="Eukaryota"/>
</dbReference>
<evidence type="ECO:0000313" key="2">
    <source>
        <dbReference type="EnsemblProtists" id="PYU1_T013858"/>
    </source>
</evidence>
<sequence length="558" mass="61461">MADKQQASASGDLFDGLSLDYNFLSDDATPREFKESVATNGMENSAVGDDPFAFTPRVAQLMDSLADDTGVGDNLVLGVANDHMLFDHDVASNGISGTPRSTASATTSMPTTLNFSFSPATQQEPRYHAAPQHKHKRVRSNPDVIFSFQQTLHSGLDPVNEFSPSSSGNDLRPSIEESGGGRPVPNELANAVISSILNDFQDPPEDGGVLPMAPIGTVQVTTPVGLNANTTSPIPFSQAMGAGQDESFKDMDEFLQDLSWSEIPTDGNTAMDGSMGNAVKRDDQTERKIESSPVAYRSQRIQEGVNELKMKRKRPSHQHTRHHSNPVDLLHNLDQFRILAQQTKQQQQLQQLTQQDPSSVLMNPNPYGPFHTPGIEFQTPQPFNQFQVPPQIASGAARSLHDRRSSLPNAAGLVNNNPMMPPRAAARRQQRSGLSMDLSQMNLGFLSVPEEDFQQQYQHFQQQQAQPQQSVPFQVSTTTNTKMTAAEADEANRKLYKCGRCGQPKVGHVCTMPDQRNNWTQVDLEVTKGLKVMRINCHILPVKSRWVPQHEDNVADTD</sequence>
<feature type="compositionally biased region" description="Basic and acidic residues" evidence="1">
    <location>
        <begin position="279"/>
        <end position="290"/>
    </location>
</feature>
<dbReference type="Proteomes" id="UP000019132">
    <property type="component" value="Unassembled WGS sequence"/>
</dbReference>
<evidence type="ECO:0000256" key="1">
    <source>
        <dbReference type="SAM" id="MobiDB-lite"/>
    </source>
</evidence>
<dbReference type="VEuPathDB" id="FungiDB:PYU1_G013829"/>
<dbReference type="InParanoid" id="K3X9F9"/>
<organism evidence="2 3">
    <name type="scientific">Globisporangium ultimum (strain ATCC 200006 / CBS 805.95 / DAOM BR144)</name>
    <name type="common">Pythium ultimum</name>
    <dbReference type="NCBI Taxonomy" id="431595"/>
    <lineage>
        <taxon>Eukaryota</taxon>
        <taxon>Sar</taxon>
        <taxon>Stramenopiles</taxon>
        <taxon>Oomycota</taxon>
        <taxon>Peronosporomycetes</taxon>
        <taxon>Pythiales</taxon>
        <taxon>Pythiaceae</taxon>
        <taxon>Globisporangium</taxon>
    </lineage>
</organism>
<name>K3X9F9_GLOUD</name>
<feature type="compositionally biased region" description="Low complexity" evidence="1">
    <location>
        <begin position="342"/>
        <end position="355"/>
    </location>
</feature>
<dbReference type="AlphaFoldDB" id="K3X9F9"/>
<proteinExistence type="predicted"/>
<accession>K3X9F9</accession>
<dbReference type="EMBL" id="GL376595">
    <property type="status" value="NOT_ANNOTATED_CDS"/>
    <property type="molecule type" value="Genomic_DNA"/>
</dbReference>
<feature type="region of interest" description="Disordered" evidence="1">
    <location>
        <begin position="156"/>
        <end position="185"/>
    </location>
</feature>
<reference evidence="2" key="3">
    <citation type="submission" date="2015-02" db="UniProtKB">
        <authorList>
            <consortium name="EnsemblProtists"/>
        </authorList>
    </citation>
    <scope>IDENTIFICATION</scope>
    <source>
        <strain evidence="2">DAOM BR144</strain>
    </source>
</reference>